<organism evidence="2">
    <name type="scientific">marine sediment metagenome</name>
    <dbReference type="NCBI Taxonomy" id="412755"/>
    <lineage>
        <taxon>unclassified sequences</taxon>
        <taxon>metagenomes</taxon>
        <taxon>ecological metagenomes</taxon>
    </lineage>
</organism>
<keyword evidence="1" id="KW-0472">Membrane</keyword>
<protein>
    <submittedName>
        <fullName evidence="2">Uncharacterized protein</fullName>
    </submittedName>
</protein>
<keyword evidence="1" id="KW-1133">Transmembrane helix</keyword>
<feature type="transmembrane region" description="Helical" evidence="1">
    <location>
        <begin position="12"/>
        <end position="36"/>
    </location>
</feature>
<accession>X1P7W9</accession>
<reference evidence="2" key="1">
    <citation type="journal article" date="2014" name="Front. Microbiol.">
        <title>High frequency of phylogenetically diverse reductive dehalogenase-homologous genes in deep subseafloor sedimentary metagenomes.</title>
        <authorList>
            <person name="Kawai M."/>
            <person name="Futagami T."/>
            <person name="Toyoda A."/>
            <person name="Takaki Y."/>
            <person name="Nishi S."/>
            <person name="Hori S."/>
            <person name="Arai W."/>
            <person name="Tsubouchi T."/>
            <person name="Morono Y."/>
            <person name="Uchiyama I."/>
            <person name="Ito T."/>
            <person name="Fujiyama A."/>
            <person name="Inagaki F."/>
            <person name="Takami H."/>
        </authorList>
    </citation>
    <scope>NUCLEOTIDE SEQUENCE</scope>
    <source>
        <strain evidence="2">Expedition CK06-06</strain>
    </source>
</reference>
<feature type="non-terminal residue" evidence="2">
    <location>
        <position position="1"/>
    </location>
</feature>
<evidence type="ECO:0000313" key="2">
    <source>
        <dbReference type="EMBL" id="GAI52417.1"/>
    </source>
</evidence>
<comment type="caution">
    <text evidence="2">The sequence shown here is derived from an EMBL/GenBank/DDBJ whole genome shotgun (WGS) entry which is preliminary data.</text>
</comment>
<sequence>ALNVFTDTDLLSLVNAAGGTVFTAGSGVVILVLSVAGQ</sequence>
<proteinExistence type="predicted"/>
<evidence type="ECO:0000256" key="1">
    <source>
        <dbReference type="SAM" id="Phobius"/>
    </source>
</evidence>
<gene>
    <name evidence="2" type="ORF">S06H3_54636</name>
</gene>
<keyword evidence="1" id="KW-0812">Transmembrane</keyword>
<dbReference type="AlphaFoldDB" id="X1P7W9"/>
<name>X1P7W9_9ZZZZ</name>
<dbReference type="EMBL" id="BARV01034971">
    <property type="protein sequence ID" value="GAI52417.1"/>
    <property type="molecule type" value="Genomic_DNA"/>
</dbReference>